<evidence type="ECO:0000256" key="6">
    <source>
        <dbReference type="ARBA" id="ARBA00023002"/>
    </source>
</evidence>
<dbReference type="InterPro" id="IPR000486">
    <property type="entry name" value="Xdiol_ring_cleave_dOase_1/2"/>
</dbReference>
<dbReference type="GO" id="GO:0008198">
    <property type="term" value="F:ferrous iron binding"/>
    <property type="evidence" value="ECO:0007669"/>
    <property type="project" value="InterPro"/>
</dbReference>
<comment type="similarity">
    <text evidence="2 8">Belongs to the extradiol ring-cleavage dioxygenase family.</text>
</comment>
<dbReference type="PANTHER" id="PTHR43279">
    <property type="entry name" value="CATECHOL-2,3-DIOXYGENASE"/>
    <property type="match status" value="1"/>
</dbReference>
<keyword evidence="7 8" id="KW-0408">Iron</keyword>
<dbReference type="KEGG" id="rama:IDM48_03705"/>
<sequence length="291" mass="32294">MGAVRLRVKDMNAVYDFYTKGVGLYEINSSNGEVMLGLADHDEQGNPVERVILILEHDPELRHPSRTDAGLFHTAVLFPTKVDLSKSLVSTLNKYQELYTGAGEHLVSQAFYFADPEGNGVELYWDRPREEWTWSNGEVRMDTLYIDPIQFIRENLTEEEIVKAATSTDPLGLTGTIGHVHLQVGDTAVAQNFYVKALGFDRTLGMGNQALFVSAGGYHHHMAMNIWNSRGAGPRDKTLGLGIVNLQLPGQESIAQAADRLKFHGIKSEFDGNALRVNDPWNNTLILNPTA</sequence>
<keyword evidence="3" id="KW-0479">Metal-binding</keyword>
<dbReference type="InterPro" id="IPR018146">
    <property type="entry name" value="Glyoxalase_1_CS"/>
</dbReference>
<organism evidence="10 11">
    <name type="scientific">Rothia amarae</name>
    <dbReference type="NCBI Taxonomy" id="169480"/>
    <lineage>
        <taxon>Bacteria</taxon>
        <taxon>Bacillati</taxon>
        <taxon>Actinomycetota</taxon>
        <taxon>Actinomycetes</taxon>
        <taxon>Micrococcales</taxon>
        <taxon>Micrococcaceae</taxon>
        <taxon>Rothia</taxon>
    </lineage>
</organism>
<evidence type="ECO:0000256" key="8">
    <source>
        <dbReference type="RuleBase" id="RU000683"/>
    </source>
</evidence>
<feature type="domain" description="VOC" evidence="9">
    <location>
        <begin position="1"/>
        <end position="126"/>
    </location>
</feature>
<feature type="domain" description="VOC" evidence="9">
    <location>
        <begin position="176"/>
        <end position="291"/>
    </location>
</feature>
<evidence type="ECO:0000256" key="7">
    <source>
        <dbReference type="ARBA" id="ARBA00023004"/>
    </source>
</evidence>
<gene>
    <name evidence="10" type="ORF">IDM48_03705</name>
</gene>
<evidence type="ECO:0000313" key="10">
    <source>
        <dbReference type="EMBL" id="QNV40960.1"/>
    </source>
</evidence>
<dbReference type="PROSITE" id="PS51819">
    <property type="entry name" value="VOC"/>
    <property type="match status" value="2"/>
</dbReference>
<dbReference type="SUPFAM" id="SSF54593">
    <property type="entry name" value="Glyoxalase/Bleomycin resistance protein/Dihydroxybiphenyl dioxygenase"/>
    <property type="match status" value="2"/>
</dbReference>
<dbReference type="Gene3D" id="3.10.180.10">
    <property type="entry name" value="2,3-Dihydroxybiphenyl 1,2-Dioxygenase, domain 1"/>
    <property type="match status" value="2"/>
</dbReference>
<dbReference type="InterPro" id="IPR029068">
    <property type="entry name" value="Glyas_Bleomycin-R_OHBP_Dase"/>
</dbReference>
<dbReference type="EMBL" id="CP061538">
    <property type="protein sequence ID" value="QNV40960.1"/>
    <property type="molecule type" value="Genomic_DNA"/>
</dbReference>
<comment type="cofactor">
    <cofactor evidence="1 8">
        <name>Fe(2+)</name>
        <dbReference type="ChEBI" id="CHEBI:29033"/>
    </cofactor>
</comment>
<proteinExistence type="inferred from homology"/>
<dbReference type="CDD" id="cd16359">
    <property type="entry name" value="VOC_BsCatE_like_C"/>
    <property type="match status" value="1"/>
</dbReference>
<evidence type="ECO:0000313" key="11">
    <source>
        <dbReference type="Proteomes" id="UP000516421"/>
    </source>
</evidence>
<keyword evidence="5 8" id="KW-0223">Dioxygenase</keyword>
<evidence type="ECO:0000256" key="3">
    <source>
        <dbReference type="ARBA" id="ARBA00022723"/>
    </source>
</evidence>
<evidence type="ECO:0000256" key="1">
    <source>
        <dbReference type="ARBA" id="ARBA00001954"/>
    </source>
</evidence>
<dbReference type="InterPro" id="IPR004360">
    <property type="entry name" value="Glyas_Fos-R_dOase_dom"/>
</dbReference>
<dbReference type="Proteomes" id="UP000516421">
    <property type="component" value="Chromosome"/>
</dbReference>
<keyword evidence="6 8" id="KW-0560">Oxidoreductase</keyword>
<dbReference type="GO" id="GO:0004462">
    <property type="term" value="F:lactoylglutathione lyase activity"/>
    <property type="evidence" value="ECO:0007669"/>
    <property type="project" value="InterPro"/>
</dbReference>
<evidence type="ECO:0000256" key="2">
    <source>
        <dbReference type="ARBA" id="ARBA00008784"/>
    </source>
</evidence>
<evidence type="ECO:0000256" key="5">
    <source>
        <dbReference type="ARBA" id="ARBA00022964"/>
    </source>
</evidence>
<keyword evidence="4 8" id="KW-0058">Aromatic hydrocarbons catabolism</keyword>
<evidence type="ECO:0000259" key="9">
    <source>
        <dbReference type="PROSITE" id="PS51819"/>
    </source>
</evidence>
<dbReference type="InterPro" id="IPR037523">
    <property type="entry name" value="VOC_core"/>
</dbReference>
<dbReference type="PROSITE" id="PS00082">
    <property type="entry name" value="EXTRADIOL_DIOXYGENAS"/>
    <property type="match status" value="1"/>
</dbReference>
<dbReference type="Pfam" id="PF00903">
    <property type="entry name" value="Glyoxalase"/>
    <property type="match status" value="2"/>
</dbReference>
<reference evidence="10 11" key="1">
    <citation type="submission" date="2020-09" db="EMBL/GenBank/DDBJ databases">
        <title>Investigation of environmental microbe.</title>
        <authorList>
            <person name="Ou Y."/>
            <person name="Kang Q."/>
        </authorList>
    </citation>
    <scope>NUCLEOTIDE SEQUENCE [LARGE SCALE GENOMIC DNA]</scope>
    <source>
        <strain evidence="10 11">KJZ-9</strain>
    </source>
</reference>
<dbReference type="AlphaFoldDB" id="A0A7H2BMR4"/>
<evidence type="ECO:0000256" key="4">
    <source>
        <dbReference type="ARBA" id="ARBA00022797"/>
    </source>
</evidence>
<protein>
    <submittedName>
        <fullName evidence="10">VOC family protein</fullName>
    </submittedName>
</protein>
<name>A0A7H2BMR4_9MICC</name>
<keyword evidence="11" id="KW-1185">Reference proteome</keyword>
<dbReference type="GO" id="GO:0051213">
    <property type="term" value="F:dioxygenase activity"/>
    <property type="evidence" value="ECO:0007669"/>
    <property type="project" value="UniProtKB-KW"/>
</dbReference>
<accession>A0A7H2BMR4</accession>
<dbReference type="PROSITE" id="PS00934">
    <property type="entry name" value="GLYOXALASE_I_1"/>
    <property type="match status" value="1"/>
</dbReference>
<dbReference type="PANTHER" id="PTHR43279:SF1">
    <property type="entry name" value="CATECHOL-2,3-DIOXYGENASE"/>
    <property type="match status" value="1"/>
</dbReference>